<comment type="caution">
    <text evidence="1">The sequence shown here is derived from an EMBL/GenBank/DDBJ whole genome shotgun (WGS) entry which is preliminary data.</text>
</comment>
<keyword evidence="2" id="KW-1185">Reference proteome</keyword>
<accession>A0A2S8AGM7</accession>
<dbReference type="Gene3D" id="2.60.120.1130">
    <property type="match status" value="1"/>
</dbReference>
<sequence>MENLEFSNNSSIFKTSFSFNSVTDIEKIGDKLVFNPLLFTAEKEQVFKAENRTYPIELGSPSKFSKIVIVTLPEGYKVDKLPTSKKYKMIGNLGSYEYIIKNSNNQIEIKTTLLMNEFFISANYYSVLKEFWELMIETENQLVSLIKE</sequence>
<reference evidence="1 2" key="1">
    <citation type="submission" date="2018-02" db="EMBL/GenBank/DDBJ databases">
        <title>Genome sequences of Apibacter spp., gut symbionts of Asian honey bees.</title>
        <authorList>
            <person name="Kwong W.K."/>
            <person name="Steele M.I."/>
            <person name="Moran N.A."/>
        </authorList>
    </citation>
    <scope>NUCLEOTIDE SEQUENCE [LARGE SCALE GENOMIC DNA]</scope>
    <source>
        <strain evidence="2">wkB301</strain>
    </source>
</reference>
<dbReference type="RefSeq" id="WP_105245598.1">
    <property type="nucleotide sequence ID" value="NZ_PSZM01000001.1"/>
</dbReference>
<evidence type="ECO:0000313" key="1">
    <source>
        <dbReference type="EMBL" id="PQL95534.1"/>
    </source>
</evidence>
<gene>
    <name evidence="1" type="ORF">C4S77_01705</name>
</gene>
<protein>
    <recommendedName>
        <fullName evidence="3">DUF3858 domain-containing protein</fullName>
    </recommendedName>
</protein>
<evidence type="ECO:0000313" key="2">
    <source>
        <dbReference type="Proteomes" id="UP000238042"/>
    </source>
</evidence>
<dbReference type="AlphaFoldDB" id="A0A2S8AGM7"/>
<proteinExistence type="predicted"/>
<organism evidence="1 2">
    <name type="scientific">Apibacter adventoris</name>
    <dbReference type="NCBI Taxonomy" id="1679466"/>
    <lineage>
        <taxon>Bacteria</taxon>
        <taxon>Pseudomonadati</taxon>
        <taxon>Bacteroidota</taxon>
        <taxon>Flavobacteriia</taxon>
        <taxon>Flavobacteriales</taxon>
        <taxon>Weeksellaceae</taxon>
        <taxon>Apibacter</taxon>
    </lineage>
</organism>
<dbReference type="Proteomes" id="UP000238042">
    <property type="component" value="Unassembled WGS sequence"/>
</dbReference>
<dbReference type="EMBL" id="PSZM01000001">
    <property type="protein sequence ID" value="PQL95534.1"/>
    <property type="molecule type" value="Genomic_DNA"/>
</dbReference>
<evidence type="ECO:0008006" key="3">
    <source>
        <dbReference type="Google" id="ProtNLM"/>
    </source>
</evidence>
<dbReference type="OrthoDB" id="98874at2"/>
<name>A0A2S8AGM7_9FLAO</name>